<name>A0A061FQS6_THECC</name>
<dbReference type="InParanoid" id="A0A061FQS6"/>
<gene>
    <name evidence="1" type="ORF">TCM_035822</name>
</gene>
<organism evidence="1 2">
    <name type="scientific">Theobroma cacao</name>
    <name type="common">Cacao</name>
    <name type="synonym">Cocoa</name>
    <dbReference type="NCBI Taxonomy" id="3641"/>
    <lineage>
        <taxon>Eukaryota</taxon>
        <taxon>Viridiplantae</taxon>
        <taxon>Streptophyta</taxon>
        <taxon>Embryophyta</taxon>
        <taxon>Tracheophyta</taxon>
        <taxon>Spermatophyta</taxon>
        <taxon>Magnoliopsida</taxon>
        <taxon>eudicotyledons</taxon>
        <taxon>Gunneridae</taxon>
        <taxon>Pentapetalae</taxon>
        <taxon>rosids</taxon>
        <taxon>malvids</taxon>
        <taxon>Malvales</taxon>
        <taxon>Malvaceae</taxon>
        <taxon>Byttnerioideae</taxon>
        <taxon>Theobroma</taxon>
    </lineage>
</organism>
<proteinExistence type="predicted"/>
<dbReference type="EMBL" id="CM001886">
    <property type="protein sequence ID" value="EOY16884.1"/>
    <property type="molecule type" value="Genomic_DNA"/>
</dbReference>
<dbReference type="AlphaFoldDB" id="A0A061FQS6"/>
<protein>
    <submittedName>
        <fullName evidence="1">185, putative</fullName>
    </submittedName>
</protein>
<evidence type="ECO:0000313" key="2">
    <source>
        <dbReference type="Proteomes" id="UP000026915"/>
    </source>
</evidence>
<dbReference type="OMA" id="WGVYSTH"/>
<keyword evidence="2" id="KW-1185">Reference proteome</keyword>
<accession>A0A061FQS6</accession>
<dbReference type="eggNOG" id="ENOG502S1SJ">
    <property type="taxonomic scope" value="Eukaryota"/>
</dbReference>
<dbReference type="Proteomes" id="UP000026915">
    <property type="component" value="Chromosome 8"/>
</dbReference>
<dbReference type="HOGENOM" id="CLU_1743829_0_0_1"/>
<sequence>MVTLNHILWGVYSTHSQVSHTAQVNVQLYMRTSFPFTHSLFTRFSKRRKKGGQQVPLALYSTHLSKSKCNSPIPPNASISQQRSRECIIMLQMPNHRIDRPNSRSFSMHSLYISNTQGRTLWEGSSLASIRLIIPLASCIPILFDYHSGM</sequence>
<evidence type="ECO:0000313" key="1">
    <source>
        <dbReference type="EMBL" id="EOY16884.1"/>
    </source>
</evidence>
<reference evidence="1 2" key="1">
    <citation type="journal article" date="2013" name="Genome Biol.">
        <title>The genome sequence of the most widely cultivated cacao type and its use to identify candidate genes regulating pod color.</title>
        <authorList>
            <person name="Motamayor J.C."/>
            <person name="Mockaitis K."/>
            <person name="Schmutz J."/>
            <person name="Haiminen N."/>
            <person name="Iii D.L."/>
            <person name="Cornejo O."/>
            <person name="Findley S.D."/>
            <person name="Zheng P."/>
            <person name="Utro F."/>
            <person name="Royaert S."/>
            <person name="Saski C."/>
            <person name="Jenkins J."/>
            <person name="Podicheti R."/>
            <person name="Zhao M."/>
            <person name="Scheffler B.E."/>
            <person name="Stack J.C."/>
            <person name="Feltus F.A."/>
            <person name="Mustiga G.M."/>
            <person name="Amores F."/>
            <person name="Phillips W."/>
            <person name="Marelli J.P."/>
            <person name="May G.D."/>
            <person name="Shapiro H."/>
            <person name="Ma J."/>
            <person name="Bustamante C.D."/>
            <person name="Schnell R.J."/>
            <person name="Main D."/>
            <person name="Gilbert D."/>
            <person name="Parida L."/>
            <person name="Kuhn D.N."/>
        </authorList>
    </citation>
    <scope>NUCLEOTIDE SEQUENCE [LARGE SCALE GENOMIC DNA]</scope>
    <source>
        <strain evidence="2">cv. Matina 1-6</strain>
    </source>
</reference>
<dbReference type="Gramene" id="EOY16884">
    <property type="protein sequence ID" value="EOY16884"/>
    <property type="gene ID" value="TCM_035822"/>
</dbReference>